<name>A0A8J3GBB6_9BACT</name>
<protein>
    <submittedName>
        <fullName evidence="2">Uncharacterized protein</fullName>
    </submittedName>
</protein>
<dbReference type="Proteomes" id="UP000642829">
    <property type="component" value="Unassembled WGS sequence"/>
</dbReference>
<evidence type="ECO:0000313" key="2">
    <source>
        <dbReference type="EMBL" id="GHB89677.1"/>
    </source>
</evidence>
<accession>A0A8J3GBB6</accession>
<reference evidence="2" key="2">
    <citation type="submission" date="2020-09" db="EMBL/GenBank/DDBJ databases">
        <authorList>
            <person name="Sun Q."/>
            <person name="Kim S."/>
        </authorList>
    </citation>
    <scope>NUCLEOTIDE SEQUENCE</scope>
    <source>
        <strain evidence="2">KCTC 12870</strain>
    </source>
</reference>
<dbReference type="AlphaFoldDB" id="A0A8J3GBB6"/>
<gene>
    <name evidence="2" type="ORF">GCM10007047_00140</name>
</gene>
<organism evidence="2 3">
    <name type="scientific">Cerasicoccus arenae</name>
    <dbReference type="NCBI Taxonomy" id="424488"/>
    <lineage>
        <taxon>Bacteria</taxon>
        <taxon>Pseudomonadati</taxon>
        <taxon>Verrucomicrobiota</taxon>
        <taxon>Opitutia</taxon>
        <taxon>Puniceicoccales</taxon>
        <taxon>Cerasicoccaceae</taxon>
        <taxon>Cerasicoccus</taxon>
    </lineage>
</organism>
<dbReference type="EMBL" id="BMXG01000001">
    <property type="protein sequence ID" value="GHB89677.1"/>
    <property type="molecule type" value="Genomic_DNA"/>
</dbReference>
<evidence type="ECO:0000256" key="1">
    <source>
        <dbReference type="SAM" id="MobiDB-lite"/>
    </source>
</evidence>
<proteinExistence type="predicted"/>
<feature type="compositionally biased region" description="Basic and acidic residues" evidence="1">
    <location>
        <begin position="318"/>
        <end position="332"/>
    </location>
</feature>
<evidence type="ECO:0000313" key="3">
    <source>
        <dbReference type="Proteomes" id="UP000642829"/>
    </source>
</evidence>
<keyword evidence="3" id="KW-1185">Reference proteome</keyword>
<reference evidence="2" key="1">
    <citation type="journal article" date="2014" name="Int. J. Syst. Evol. Microbiol.">
        <title>Complete genome sequence of Corynebacterium casei LMG S-19264T (=DSM 44701T), isolated from a smear-ripened cheese.</title>
        <authorList>
            <consortium name="US DOE Joint Genome Institute (JGI-PGF)"/>
            <person name="Walter F."/>
            <person name="Albersmeier A."/>
            <person name="Kalinowski J."/>
            <person name="Ruckert C."/>
        </authorList>
    </citation>
    <scope>NUCLEOTIDE SEQUENCE</scope>
    <source>
        <strain evidence="2">KCTC 12870</strain>
    </source>
</reference>
<comment type="caution">
    <text evidence="2">The sequence shown here is derived from an EMBL/GenBank/DDBJ whole genome shotgun (WGS) entry which is preliminary data.</text>
</comment>
<sequence>MLLLPKVLVYSLLVFSLSLLPLQAAKEKKSANEPPAPTMPLELVPRFLDHSEMREWKQIERDIQLAHADIETGQWLADKQYSPFVEKSKTDADRKKGQAMIDSGKAKLAELTVQQNALRTKAAESYQQYQSKFDAKSIGIEIKPMPLLKATEDPTEAMLYSLWNERYTKILFAGAYVLENGYYMKANGLSEQMLNAITKYDGNRYTLEEEVSDFTIENENGQPVIDFTDRVTMVSKFKPALLISEIIYDDESEYGIYALYAIDLKTGKLIDQTIHTFPNNELSQKLLAMSTAPANVTAPAETAETAPDTDPAATASKATEEINKPTDTKPAKEAPSLSITLVDDSNFMGRLGAARDKYTFGVAYIGQIDGFDHRTAVLLNKALMRNAGLKVDDYEFLTLALNPSSEEIEFETTANVVWRVSPTSPIKFGQGQYNVEAISNQSGEEATVEIGTLSVGTANGGSIPPQAANK</sequence>
<feature type="region of interest" description="Disordered" evidence="1">
    <location>
        <begin position="296"/>
        <end position="335"/>
    </location>
</feature>
<feature type="compositionally biased region" description="Low complexity" evidence="1">
    <location>
        <begin position="296"/>
        <end position="317"/>
    </location>
</feature>